<protein>
    <recommendedName>
        <fullName evidence="15">DNA polymerase IV</fullName>
        <shortName evidence="15">Pol IV</shortName>
        <ecNumber evidence="15">2.7.7.7</ecNumber>
    </recommendedName>
</protein>
<keyword evidence="6 15" id="KW-0548">Nucleotidyltransferase</keyword>
<dbReference type="GO" id="GO:0005829">
    <property type="term" value="C:cytosol"/>
    <property type="evidence" value="ECO:0007669"/>
    <property type="project" value="TreeGrafter"/>
</dbReference>
<comment type="similarity">
    <text evidence="2 15">Belongs to the DNA polymerase type-Y family.</text>
</comment>
<keyword evidence="5 15" id="KW-0808">Transferase</keyword>
<evidence type="ECO:0000259" key="16">
    <source>
        <dbReference type="PROSITE" id="PS50173"/>
    </source>
</evidence>
<evidence type="ECO:0000256" key="8">
    <source>
        <dbReference type="ARBA" id="ARBA00022723"/>
    </source>
</evidence>
<keyword evidence="12 15" id="KW-0238">DNA-binding</keyword>
<accession>A0A0M3GA28</accession>
<feature type="binding site" evidence="15">
    <location>
        <position position="11"/>
    </location>
    <ligand>
        <name>Mg(2+)</name>
        <dbReference type="ChEBI" id="CHEBI:18420"/>
    </ligand>
</feature>
<evidence type="ECO:0000313" key="18">
    <source>
        <dbReference type="Proteomes" id="UP000034750"/>
    </source>
</evidence>
<dbReference type="Gene3D" id="1.10.150.20">
    <property type="entry name" value="5' to 3' exonuclease, C-terminal subdomain"/>
    <property type="match status" value="1"/>
</dbReference>
<keyword evidence="8 15" id="KW-0479">Metal-binding</keyword>
<dbReference type="SUPFAM" id="SSF100879">
    <property type="entry name" value="Lesion bypass DNA polymerase (Y-family), little finger domain"/>
    <property type="match status" value="1"/>
</dbReference>
<dbReference type="PANTHER" id="PTHR11076:SF33">
    <property type="entry name" value="DNA POLYMERASE KAPPA"/>
    <property type="match status" value="1"/>
</dbReference>
<keyword evidence="3 15" id="KW-0515">Mutator protein</keyword>
<comment type="catalytic activity">
    <reaction evidence="14 15">
        <text>DNA(n) + a 2'-deoxyribonucleoside 5'-triphosphate = DNA(n+1) + diphosphate</text>
        <dbReference type="Rhea" id="RHEA:22508"/>
        <dbReference type="Rhea" id="RHEA-COMP:17339"/>
        <dbReference type="Rhea" id="RHEA-COMP:17340"/>
        <dbReference type="ChEBI" id="CHEBI:33019"/>
        <dbReference type="ChEBI" id="CHEBI:61560"/>
        <dbReference type="ChEBI" id="CHEBI:173112"/>
        <dbReference type="EC" id="2.7.7.7"/>
    </reaction>
</comment>
<evidence type="ECO:0000256" key="12">
    <source>
        <dbReference type="ARBA" id="ARBA00023125"/>
    </source>
</evidence>
<dbReference type="GO" id="GO:0006281">
    <property type="term" value="P:DNA repair"/>
    <property type="evidence" value="ECO:0007669"/>
    <property type="project" value="UniProtKB-UniRule"/>
</dbReference>
<organism evidence="17 18">
    <name type="scientific">Haemophilus haemolyticus</name>
    <dbReference type="NCBI Taxonomy" id="726"/>
    <lineage>
        <taxon>Bacteria</taxon>
        <taxon>Pseudomonadati</taxon>
        <taxon>Pseudomonadota</taxon>
        <taxon>Gammaproteobacteria</taxon>
        <taxon>Pasteurellales</taxon>
        <taxon>Pasteurellaceae</taxon>
        <taxon>Haemophilus</taxon>
    </lineage>
</organism>
<keyword evidence="9 15" id="KW-0227">DNA damage</keyword>
<dbReference type="FunFam" id="3.40.1170.60:FF:000001">
    <property type="entry name" value="DNA polymerase IV"/>
    <property type="match status" value="1"/>
</dbReference>
<gene>
    <name evidence="15" type="primary">dinB</name>
    <name evidence="17" type="ORF">AAX18_02425</name>
</gene>
<evidence type="ECO:0000256" key="2">
    <source>
        <dbReference type="ARBA" id="ARBA00010945"/>
    </source>
</evidence>
<dbReference type="Proteomes" id="UP000034750">
    <property type="component" value="Unassembled WGS sequence"/>
</dbReference>
<dbReference type="GO" id="GO:0003684">
    <property type="term" value="F:damaged DNA binding"/>
    <property type="evidence" value="ECO:0007669"/>
    <property type="project" value="InterPro"/>
</dbReference>
<dbReference type="InterPro" id="IPR053848">
    <property type="entry name" value="IMS_HHH_1"/>
</dbReference>
<dbReference type="GO" id="GO:0042276">
    <property type="term" value="P:error-prone translesion synthesis"/>
    <property type="evidence" value="ECO:0007669"/>
    <property type="project" value="TreeGrafter"/>
</dbReference>
<dbReference type="PANTHER" id="PTHR11076">
    <property type="entry name" value="DNA REPAIR POLYMERASE UMUC / TRANSFERASE FAMILY MEMBER"/>
    <property type="match status" value="1"/>
</dbReference>
<evidence type="ECO:0000256" key="7">
    <source>
        <dbReference type="ARBA" id="ARBA00022705"/>
    </source>
</evidence>
<evidence type="ECO:0000256" key="11">
    <source>
        <dbReference type="ARBA" id="ARBA00022932"/>
    </source>
</evidence>
<name>A0A0M3GA28_HAEHA</name>
<dbReference type="InterPro" id="IPR050116">
    <property type="entry name" value="DNA_polymerase-Y"/>
</dbReference>
<evidence type="ECO:0000256" key="10">
    <source>
        <dbReference type="ARBA" id="ARBA00022842"/>
    </source>
</evidence>
<evidence type="ECO:0000256" key="9">
    <source>
        <dbReference type="ARBA" id="ARBA00022763"/>
    </source>
</evidence>
<comment type="function">
    <text evidence="15">Poorly processive, error-prone DNA polymerase involved in untargeted mutagenesis. Copies undamaged DNA at stalled replication forks, which arise in vivo from mismatched or misaligned primer ends. These misaligned primers can be extended by PolIV. Exhibits no 3'-5' exonuclease (proofreading) activity. May be involved in translesional synthesis, in conjunction with the beta clamp from PolIII.</text>
</comment>
<dbReference type="SUPFAM" id="SSF56672">
    <property type="entry name" value="DNA/RNA polymerases"/>
    <property type="match status" value="1"/>
</dbReference>
<evidence type="ECO:0000256" key="13">
    <source>
        <dbReference type="ARBA" id="ARBA00023204"/>
    </source>
</evidence>
<dbReference type="EMBL" id="LCTK01000007">
    <property type="protein sequence ID" value="KKZ59248.1"/>
    <property type="molecule type" value="Genomic_DNA"/>
</dbReference>
<proteinExistence type="inferred from homology"/>
<dbReference type="Gene3D" id="3.40.1170.60">
    <property type="match status" value="1"/>
</dbReference>
<dbReference type="PATRIC" id="fig|726.54.peg.486"/>
<dbReference type="RefSeq" id="WP_046952822.1">
    <property type="nucleotide sequence ID" value="NZ_CP031238.1"/>
</dbReference>
<dbReference type="Gene3D" id="3.30.70.270">
    <property type="match status" value="1"/>
</dbReference>
<dbReference type="GO" id="GO:0006261">
    <property type="term" value="P:DNA-templated DNA replication"/>
    <property type="evidence" value="ECO:0007669"/>
    <property type="project" value="UniProtKB-UniRule"/>
</dbReference>
<keyword evidence="4 15" id="KW-0963">Cytoplasm</keyword>
<evidence type="ECO:0000256" key="3">
    <source>
        <dbReference type="ARBA" id="ARBA00022457"/>
    </source>
</evidence>
<evidence type="ECO:0000256" key="6">
    <source>
        <dbReference type="ARBA" id="ARBA00022695"/>
    </source>
</evidence>
<feature type="site" description="Substrate discrimination" evidence="15">
    <location>
        <position position="16"/>
    </location>
</feature>
<dbReference type="Pfam" id="PF00817">
    <property type="entry name" value="IMS"/>
    <property type="match status" value="1"/>
</dbReference>
<comment type="subunit">
    <text evidence="15">Monomer.</text>
</comment>
<keyword evidence="11 15" id="KW-0239">DNA-directed DNA polymerase</keyword>
<dbReference type="EC" id="2.7.7.7" evidence="15"/>
<dbReference type="Gene3D" id="3.30.1490.100">
    <property type="entry name" value="DNA polymerase, Y-family, little finger domain"/>
    <property type="match status" value="1"/>
</dbReference>
<feature type="binding site" evidence="15">
    <location>
        <position position="106"/>
    </location>
    <ligand>
        <name>Mg(2+)</name>
        <dbReference type="ChEBI" id="CHEBI:18420"/>
    </ligand>
</feature>
<evidence type="ECO:0000256" key="1">
    <source>
        <dbReference type="ARBA" id="ARBA00004496"/>
    </source>
</evidence>
<evidence type="ECO:0000313" key="17">
    <source>
        <dbReference type="EMBL" id="KKZ59248.1"/>
    </source>
</evidence>
<feature type="active site" evidence="15">
    <location>
        <position position="107"/>
    </location>
</feature>
<keyword evidence="13 15" id="KW-0234">DNA repair</keyword>
<dbReference type="InterPro" id="IPR001126">
    <property type="entry name" value="UmuC"/>
</dbReference>
<dbReference type="InterPro" id="IPR036775">
    <property type="entry name" value="DNA_pol_Y-fam_lit_finger_sf"/>
</dbReference>
<keyword evidence="10 15" id="KW-0460">Magnesium</keyword>
<keyword evidence="7 15" id="KW-0235">DNA replication</keyword>
<dbReference type="NCBIfam" id="NF002677">
    <property type="entry name" value="PRK02406.1"/>
    <property type="match status" value="1"/>
</dbReference>
<dbReference type="FunFam" id="1.10.150.20:FF:000019">
    <property type="entry name" value="DNA polymerase IV"/>
    <property type="match status" value="1"/>
</dbReference>
<evidence type="ECO:0000256" key="4">
    <source>
        <dbReference type="ARBA" id="ARBA00022490"/>
    </source>
</evidence>
<comment type="cofactor">
    <cofactor evidence="15">
        <name>Mg(2+)</name>
        <dbReference type="ChEBI" id="CHEBI:18420"/>
    </cofactor>
    <text evidence="15">Binds 2 magnesium ions per subunit.</text>
</comment>
<evidence type="ECO:0000256" key="14">
    <source>
        <dbReference type="ARBA" id="ARBA00049244"/>
    </source>
</evidence>
<dbReference type="HAMAP" id="MF_01113">
    <property type="entry name" value="DNApol_IV"/>
    <property type="match status" value="1"/>
</dbReference>
<dbReference type="InterPro" id="IPR017961">
    <property type="entry name" value="DNA_pol_Y-fam_little_finger"/>
</dbReference>
<dbReference type="AlphaFoldDB" id="A0A0M3GA28"/>
<dbReference type="PROSITE" id="PS50173">
    <property type="entry name" value="UMUC"/>
    <property type="match status" value="1"/>
</dbReference>
<dbReference type="GO" id="GO:0009432">
    <property type="term" value="P:SOS response"/>
    <property type="evidence" value="ECO:0007669"/>
    <property type="project" value="UniProtKB-ARBA"/>
</dbReference>
<dbReference type="InterPro" id="IPR022880">
    <property type="entry name" value="DNApol_IV"/>
</dbReference>
<dbReference type="GO" id="GO:0003887">
    <property type="term" value="F:DNA-directed DNA polymerase activity"/>
    <property type="evidence" value="ECO:0007669"/>
    <property type="project" value="UniProtKB-UniRule"/>
</dbReference>
<comment type="caution">
    <text evidence="17">The sequence shown here is derived from an EMBL/GenBank/DDBJ whole genome shotgun (WGS) entry which is preliminary data.</text>
</comment>
<feature type="domain" description="UmuC" evidence="16">
    <location>
        <begin position="7"/>
        <end position="188"/>
    </location>
</feature>
<dbReference type="FunFam" id="3.30.70.270:FF:000002">
    <property type="entry name" value="DNA polymerase IV"/>
    <property type="match status" value="1"/>
</dbReference>
<dbReference type="GO" id="GO:0000287">
    <property type="term" value="F:magnesium ion binding"/>
    <property type="evidence" value="ECO:0007669"/>
    <property type="project" value="UniProtKB-UniRule"/>
</dbReference>
<dbReference type="InterPro" id="IPR043502">
    <property type="entry name" value="DNA/RNA_pol_sf"/>
</dbReference>
<evidence type="ECO:0000256" key="5">
    <source>
        <dbReference type="ARBA" id="ARBA00022679"/>
    </source>
</evidence>
<comment type="subcellular location">
    <subcellularLocation>
        <location evidence="1 15">Cytoplasm</location>
    </subcellularLocation>
</comment>
<evidence type="ECO:0000256" key="15">
    <source>
        <dbReference type="HAMAP-Rule" id="MF_01113"/>
    </source>
</evidence>
<sequence length="355" mass="40213">MLQDKKIIHIDMDCFYASIEIRENPNLQGKPVAVGGSSRQRGVLTTCNYEARKFGLHSAMPTAQAIKKCPNLILVPVNMALYKQVSAQIHQIFQRYTDIIEPLSLDEAYLDVTHCQKCSGSATWIAQEIRQAIFDELNLTASAGVAPLKFLAKIASDMNKPNGQFVIKPNEVEEFIKTLSLNKIPGVGKVTSQRLLDMGLETCADIQNFDQIVLLNQFGKAGKRIWDFSHGIDDREVQAHRERKSVGVEQTLVENIHTIEQASELLNNLYDELIHRLERVSRNISLSSFRKIGIKLKFEDFQVTTLEKTGLPLSLESFQQLLPQIFMRAKGRSIRLIGLHVNLPEENKQEQMSLW</sequence>
<dbReference type="InterPro" id="IPR043128">
    <property type="entry name" value="Rev_trsase/Diguanyl_cyclase"/>
</dbReference>
<dbReference type="Pfam" id="PF21999">
    <property type="entry name" value="IMS_HHH_1"/>
    <property type="match status" value="1"/>
</dbReference>
<dbReference type="Pfam" id="PF11799">
    <property type="entry name" value="IMS_C"/>
    <property type="match status" value="1"/>
</dbReference>
<dbReference type="CDD" id="cd03586">
    <property type="entry name" value="PolY_Pol_IV_kappa"/>
    <property type="match status" value="1"/>
</dbReference>
<reference evidence="17 18" key="1">
    <citation type="submission" date="2015-05" db="EMBL/GenBank/DDBJ databases">
        <title>Comparative analyses of the lipooligosaccharides from nottypeable Haemophilus influenzae and Haemophilus haemolyticus.</title>
        <authorList>
            <person name="Post D.M.B."/>
            <person name="Ketterer M.R."/>
            <person name="Coffin J.E."/>
            <person name="Reinders L.M."/>
            <person name="Munson R.S.Jr."/>
            <person name="Bair T.B."/>
            <person name="Murphy T.F."/>
            <person name="Foster E."/>
            <person name="Gibson B.W."/>
            <person name="Apicella M.A."/>
        </authorList>
    </citation>
    <scope>NUCLEOTIDE SEQUENCE [LARGE SCALE GENOMIC DNA]</scope>
    <source>
        <strain evidence="17 18">11P18</strain>
    </source>
</reference>